<dbReference type="PANTHER" id="PTHR30001:SF1">
    <property type="entry name" value="RIBONUCLEASE E_G-LIKE PROTEIN, CHLOROPLASTIC"/>
    <property type="match status" value="1"/>
</dbReference>
<dbReference type="Gene3D" id="2.40.50.140">
    <property type="entry name" value="Nucleic acid-binding proteins"/>
    <property type="match status" value="2"/>
</dbReference>
<evidence type="ECO:0000256" key="11">
    <source>
        <dbReference type="ARBA" id="ARBA00022723"/>
    </source>
</evidence>
<dbReference type="GO" id="GO:0046872">
    <property type="term" value="F:metal ion binding"/>
    <property type="evidence" value="ECO:0007669"/>
    <property type="project" value="UniProtKB-KW"/>
</dbReference>
<keyword evidence="12" id="KW-0699">rRNA-binding</keyword>
<accession>A0A5C0UG38</accession>
<keyword evidence="5" id="KW-1003">Cell membrane</keyword>
<evidence type="ECO:0000256" key="13">
    <source>
        <dbReference type="ARBA" id="ARBA00022759"/>
    </source>
</evidence>
<dbReference type="InterPro" id="IPR019307">
    <property type="entry name" value="RNA-bd_AU-1/RNase_E/G"/>
</dbReference>
<dbReference type="KEGG" id="cip:FZC35_01250"/>
<dbReference type="GO" id="GO:0008033">
    <property type="term" value="P:tRNA processing"/>
    <property type="evidence" value="ECO:0007669"/>
    <property type="project" value="UniProtKB-KW"/>
</dbReference>
<keyword evidence="8" id="KW-0698">rRNA processing</keyword>
<dbReference type="Proteomes" id="UP000325155">
    <property type="component" value="Chromosome"/>
</dbReference>
<dbReference type="Pfam" id="PF10150">
    <property type="entry name" value="RNase_E_G"/>
    <property type="match status" value="1"/>
</dbReference>
<dbReference type="CDD" id="cd04453">
    <property type="entry name" value="S1_RNase_E"/>
    <property type="match status" value="1"/>
</dbReference>
<dbReference type="Gene3D" id="3.40.1260.20">
    <property type="entry name" value="Ribonuclease E, catalytic domain"/>
    <property type="match status" value="1"/>
</dbReference>
<dbReference type="SUPFAM" id="SSF50249">
    <property type="entry name" value="Nucleic acid-binding proteins"/>
    <property type="match status" value="1"/>
</dbReference>
<organism evidence="19 20">
    <name type="scientific">Candidatus Cytomitobacter indipagum</name>
    <dbReference type="NCBI Taxonomy" id="2601575"/>
    <lineage>
        <taxon>Bacteria</taxon>
        <taxon>Pseudomonadati</taxon>
        <taxon>Pseudomonadota</taxon>
        <taxon>Alphaproteobacteria</taxon>
        <taxon>Holosporales</taxon>
        <taxon>Holosporaceae</taxon>
        <taxon>Candidatus Cytomitobacter</taxon>
    </lineage>
</organism>
<evidence type="ECO:0000256" key="8">
    <source>
        <dbReference type="ARBA" id="ARBA00022552"/>
    </source>
</evidence>
<dbReference type="Pfam" id="PF20833">
    <property type="entry name" value="RNase_E_G_Thio"/>
    <property type="match status" value="1"/>
</dbReference>
<dbReference type="EMBL" id="CP043315">
    <property type="protein sequence ID" value="QEK38004.1"/>
    <property type="molecule type" value="Genomic_DNA"/>
</dbReference>
<dbReference type="InterPro" id="IPR012340">
    <property type="entry name" value="NA-bd_OB-fold"/>
</dbReference>
<keyword evidence="16" id="KW-0694">RNA-binding</keyword>
<dbReference type="GO" id="GO:0004519">
    <property type="term" value="F:endonuclease activity"/>
    <property type="evidence" value="ECO:0007669"/>
    <property type="project" value="UniProtKB-KW"/>
</dbReference>
<evidence type="ECO:0000256" key="9">
    <source>
        <dbReference type="ARBA" id="ARBA00022694"/>
    </source>
</evidence>
<evidence type="ECO:0000256" key="4">
    <source>
        <dbReference type="ARBA" id="ARBA00017719"/>
    </source>
</evidence>
<comment type="similarity">
    <text evidence="3">Belongs to the RNase E/G family. RNase G subfamily.</text>
</comment>
<dbReference type="PANTHER" id="PTHR30001">
    <property type="entry name" value="RIBONUCLEASE"/>
    <property type="match status" value="1"/>
</dbReference>
<dbReference type="GO" id="GO:0006364">
    <property type="term" value="P:rRNA processing"/>
    <property type="evidence" value="ECO:0007669"/>
    <property type="project" value="UniProtKB-KW"/>
</dbReference>
<dbReference type="PROSITE" id="PS50126">
    <property type="entry name" value="S1"/>
    <property type="match status" value="1"/>
</dbReference>
<evidence type="ECO:0000256" key="14">
    <source>
        <dbReference type="ARBA" id="ARBA00022801"/>
    </source>
</evidence>
<keyword evidence="11" id="KW-0479">Metal-binding</keyword>
<dbReference type="AlphaFoldDB" id="A0A5C0UG38"/>
<evidence type="ECO:0000256" key="3">
    <source>
        <dbReference type="ARBA" id="ARBA00005663"/>
    </source>
</evidence>
<dbReference type="RefSeq" id="WP_148980851.1">
    <property type="nucleotide sequence ID" value="NZ_CP043315.1"/>
</dbReference>
<keyword evidence="20" id="KW-1185">Reference proteome</keyword>
<comment type="cofactor">
    <cofactor evidence="1">
        <name>Mg(2+)</name>
        <dbReference type="ChEBI" id="CHEBI:18420"/>
    </cofactor>
</comment>
<evidence type="ECO:0000256" key="16">
    <source>
        <dbReference type="ARBA" id="ARBA00022884"/>
    </source>
</evidence>
<evidence type="ECO:0000256" key="5">
    <source>
        <dbReference type="ARBA" id="ARBA00022475"/>
    </source>
</evidence>
<evidence type="ECO:0000313" key="20">
    <source>
        <dbReference type="Proteomes" id="UP000325155"/>
    </source>
</evidence>
<evidence type="ECO:0000259" key="18">
    <source>
        <dbReference type="PROSITE" id="PS50126"/>
    </source>
</evidence>
<feature type="domain" description="S1 motif" evidence="18">
    <location>
        <begin position="40"/>
        <end position="103"/>
    </location>
</feature>
<keyword evidence="17" id="KW-0472">Membrane</keyword>
<keyword evidence="7" id="KW-0997">Cell inner membrane</keyword>
<dbReference type="InterPro" id="IPR003029">
    <property type="entry name" value="S1_domain"/>
</dbReference>
<evidence type="ECO:0000256" key="15">
    <source>
        <dbReference type="ARBA" id="ARBA00022842"/>
    </source>
</evidence>
<dbReference type="GO" id="GO:0019843">
    <property type="term" value="F:rRNA binding"/>
    <property type="evidence" value="ECO:0007669"/>
    <property type="project" value="UniProtKB-KW"/>
</dbReference>
<dbReference type="InterPro" id="IPR048583">
    <property type="entry name" value="RNase_E_G_thioredoxin-like"/>
</dbReference>
<keyword evidence="15" id="KW-0460">Magnesium</keyword>
<keyword evidence="14" id="KW-0378">Hydrolase</keyword>
<dbReference type="GO" id="GO:0004540">
    <property type="term" value="F:RNA nuclease activity"/>
    <property type="evidence" value="ECO:0007669"/>
    <property type="project" value="InterPro"/>
</dbReference>
<keyword evidence="10" id="KW-0540">Nuclease</keyword>
<comment type="subcellular location">
    <subcellularLocation>
        <location evidence="2">Cytoplasm</location>
    </subcellularLocation>
</comment>
<keyword evidence="13" id="KW-0255">Endonuclease</keyword>
<reference evidence="19 20" key="1">
    <citation type="submission" date="2019-08" db="EMBL/GenBank/DDBJ databases">
        <title>Highly reduced genomes of protist endosymbionts show evolutionary convergence.</title>
        <authorList>
            <person name="George E."/>
            <person name="Husnik F."/>
            <person name="Tashyreva D."/>
            <person name="Prokopchuk G."/>
            <person name="Horak A."/>
            <person name="Kwong W.K."/>
            <person name="Lukes J."/>
            <person name="Keeling P.J."/>
        </authorList>
    </citation>
    <scope>NUCLEOTIDE SEQUENCE [LARGE SCALE GENOMIC DNA]</scope>
    <source>
        <strain evidence="19">1605</strain>
    </source>
</reference>
<evidence type="ECO:0000256" key="10">
    <source>
        <dbReference type="ARBA" id="ARBA00022722"/>
    </source>
</evidence>
<dbReference type="GO" id="GO:0016787">
    <property type="term" value="F:hydrolase activity"/>
    <property type="evidence" value="ECO:0007669"/>
    <property type="project" value="UniProtKB-KW"/>
</dbReference>
<protein>
    <recommendedName>
        <fullName evidence="4">Ribonuclease G</fullName>
    </recommendedName>
</protein>
<proteinExistence type="inferred from homology"/>
<dbReference type="OrthoDB" id="9804278at2"/>
<name>A0A5C0UG38_9PROT</name>
<dbReference type="InterPro" id="IPR004659">
    <property type="entry name" value="RNase_E/G"/>
</dbReference>
<evidence type="ECO:0000313" key="19">
    <source>
        <dbReference type="EMBL" id="QEK38004.1"/>
    </source>
</evidence>
<evidence type="ECO:0000256" key="12">
    <source>
        <dbReference type="ARBA" id="ARBA00022730"/>
    </source>
</evidence>
<dbReference type="GO" id="GO:0005737">
    <property type="term" value="C:cytoplasm"/>
    <property type="evidence" value="ECO:0007669"/>
    <property type="project" value="UniProtKB-SubCell"/>
</dbReference>
<gene>
    <name evidence="19" type="ORF">FZC35_01250</name>
</gene>
<evidence type="ECO:0000256" key="1">
    <source>
        <dbReference type="ARBA" id="ARBA00001946"/>
    </source>
</evidence>
<evidence type="ECO:0000256" key="6">
    <source>
        <dbReference type="ARBA" id="ARBA00022490"/>
    </source>
</evidence>
<dbReference type="SMART" id="SM00316">
    <property type="entry name" value="S1"/>
    <property type="match status" value="1"/>
</dbReference>
<evidence type="ECO:0000256" key="17">
    <source>
        <dbReference type="ARBA" id="ARBA00023136"/>
    </source>
</evidence>
<evidence type="ECO:0000256" key="2">
    <source>
        <dbReference type="ARBA" id="ARBA00004496"/>
    </source>
</evidence>
<keyword evidence="9" id="KW-0819">tRNA processing</keyword>
<keyword evidence="6" id="KW-0963">Cytoplasm</keyword>
<sequence length="563" mass="64727">MNKLMLVDSTDESSIQIAIIEENRLMNFFFESNENHSNVGNIYLAKVDHVENSLQAYFINYGENKNGFLSFLSSKESLKKGQLVIVQVVKDEKENKGAMLTTFIEIKSLFMIALMNQENSCSISKKISAKSDRESIKAWHEKLTKNTDCHIIFRHSALGENYKKIENDFSNIKRKMQIISQAAKKKDVHLALRSPSLIEKTFIDYHKPDMKMIIEGRVPDCIKDSAIKHKESNPIFKFYDVENQIESMYCERVNLESGGYIIIQHTEALTSIDVNSGICKKENSIDKTAFLINMEAAYEAAKQIQLRDIGGLIVIDFIDMYSQNNLGTVSAEFAKHMDNDKAKYNLGEMDRFCLFSISRQQLRRNSFLSMHKKCSNCHGSGFTKKDSLNSTFIFRQIAYINQEINTKNIVINCDSNLIYYILNHKKDIVREFEQNNDINIRFEFHSESMPKIFYEQDGQLMEYYYDDVKKKIHNGSFKFPKVLAKEISDPINANANANINAISDEKEVDTKKKKKNIASINKKSKDICEQNVQLRATLHESPFNKSMRPMDAVSVDGIVVGYL</sequence>
<evidence type="ECO:0000256" key="7">
    <source>
        <dbReference type="ARBA" id="ARBA00022519"/>
    </source>
</evidence>